<proteinExistence type="predicted"/>
<dbReference type="GO" id="GO:0015035">
    <property type="term" value="F:protein-disulfide reductase activity"/>
    <property type="evidence" value="ECO:0007669"/>
    <property type="project" value="TreeGrafter"/>
</dbReference>
<keyword evidence="3" id="KW-1185">Reference proteome</keyword>
<dbReference type="PANTHER" id="PTHR45663:SF11">
    <property type="entry name" value="GEO12009P1"/>
    <property type="match status" value="1"/>
</dbReference>
<reference evidence="2 3" key="1">
    <citation type="submission" date="2016-10" db="EMBL/GenBank/DDBJ databases">
        <authorList>
            <person name="de Groot N.N."/>
        </authorList>
    </citation>
    <scope>NUCLEOTIDE SEQUENCE [LARGE SCALE GENOMIC DNA]</scope>
    <source>
        <strain evidence="2 3">ASO4-2</strain>
    </source>
</reference>
<dbReference type="Pfam" id="PF00085">
    <property type="entry name" value="Thioredoxin"/>
    <property type="match status" value="1"/>
</dbReference>
<name>A0A1G6BYY9_9BACT</name>
<evidence type="ECO:0000313" key="3">
    <source>
        <dbReference type="Proteomes" id="UP000198771"/>
    </source>
</evidence>
<dbReference type="AlphaFoldDB" id="A0A1G6BYY9"/>
<feature type="domain" description="Thioredoxin" evidence="1">
    <location>
        <begin position="28"/>
        <end position="139"/>
    </location>
</feature>
<dbReference type="CDD" id="cd02947">
    <property type="entry name" value="TRX_family"/>
    <property type="match status" value="1"/>
</dbReference>
<dbReference type="PANTHER" id="PTHR45663">
    <property type="entry name" value="GEO12009P1"/>
    <property type="match status" value="1"/>
</dbReference>
<dbReference type="Proteomes" id="UP000198771">
    <property type="component" value="Unassembled WGS sequence"/>
</dbReference>
<dbReference type="InterPro" id="IPR013766">
    <property type="entry name" value="Thioredoxin_domain"/>
</dbReference>
<dbReference type="InterPro" id="IPR036249">
    <property type="entry name" value="Thioredoxin-like_sf"/>
</dbReference>
<dbReference type="STRING" id="617002.SAMN05660653_01228"/>
<organism evidence="2 3">
    <name type="scientific">Desulfonatronum thiosulfatophilum</name>
    <dbReference type="NCBI Taxonomy" id="617002"/>
    <lineage>
        <taxon>Bacteria</taxon>
        <taxon>Pseudomonadati</taxon>
        <taxon>Thermodesulfobacteriota</taxon>
        <taxon>Desulfovibrionia</taxon>
        <taxon>Desulfovibrionales</taxon>
        <taxon>Desulfonatronaceae</taxon>
        <taxon>Desulfonatronum</taxon>
    </lineage>
</organism>
<accession>A0A1G6BYY9</accession>
<dbReference type="GO" id="GO:0005737">
    <property type="term" value="C:cytoplasm"/>
    <property type="evidence" value="ECO:0007669"/>
    <property type="project" value="TreeGrafter"/>
</dbReference>
<dbReference type="OrthoDB" id="9803065at2"/>
<dbReference type="SUPFAM" id="SSF52833">
    <property type="entry name" value="Thioredoxin-like"/>
    <property type="match status" value="1"/>
</dbReference>
<dbReference type="PROSITE" id="PS51352">
    <property type="entry name" value="THIOREDOXIN_2"/>
    <property type="match status" value="1"/>
</dbReference>
<evidence type="ECO:0000313" key="2">
    <source>
        <dbReference type="EMBL" id="SDB25845.1"/>
    </source>
</evidence>
<protein>
    <submittedName>
        <fullName evidence="2">Thioredoxin 1</fullName>
    </submittedName>
</protein>
<sequence length="141" mass="15733">MTTYSKAGILVIIVALFASVALIQHYTITQSQYGPEVDPGPALPGVAAELPRLVNLKTQNCIHCKRMVPVLRELEEQYADAFSIYTFDVGVSPEIGRSFGTIRTVPTLVFMDQSGREVYRFEGYMSKSEVLERWRSLGLSV</sequence>
<dbReference type="EMBL" id="FMXO01000006">
    <property type="protein sequence ID" value="SDB25845.1"/>
    <property type="molecule type" value="Genomic_DNA"/>
</dbReference>
<dbReference type="RefSeq" id="WP_092118700.1">
    <property type="nucleotide sequence ID" value="NZ_FMXO01000006.1"/>
</dbReference>
<dbReference type="Gene3D" id="3.40.30.10">
    <property type="entry name" value="Glutaredoxin"/>
    <property type="match status" value="1"/>
</dbReference>
<gene>
    <name evidence="2" type="ORF">SAMN05660653_01228</name>
</gene>
<evidence type="ECO:0000259" key="1">
    <source>
        <dbReference type="PROSITE" id="PS51352"/>
    </source>
</evidence>